<dbReference type="InterPro" id="IPR023214">
    <property type="entry name" value="HAD_sf"/>
</dbReference>
<dbReference type="Gene3D" id="1.10.150.240">
    <property type="entry name" value="Putative phosphatase, domain 2"/>
    <property type="match status" value="1"/>
</dbReference>
<evidence type="ECO:0000256" key="1">
    <source>
        <dbReference type="ARBA" id="ARBA00000830"/>
    </source>
</evidence>
<accession>A0A1K1LDU6</accession>
<sequence>MKACFFDLDGTLLDTLADIGGACNAVLAAHGYPVHPVSAYRQMVGNGFPILMRRALPGAVVAQGPQARLDALTEEGRRYYAAHLSIRTAPYPGLAAVLGRLQDAGLRLAVLSNKPEDLTRALVPLHFPAVRFDAVRGGRQDAPLKPDPTVLLQMAAGMGVAPRDCAYVGDSDVDMMTARNAGMTAVGVAWGFRGAAEVQAAGADRVAADAEELAHILLRA</sequence>
<dbReference type="PRINTS" id="PR00413">
    <property type="entry name" value="HADHALOGNASE"/>
</dbReference>
<name>A0A1K1LDU6_9BACT</name>
<dbReference type="InterPro" id="IPR036412">
    <property type="entry name" value="HAD-like_sf"/>
</dbReference>
<dbReference type="NCBIfam" id="TIGR01549">
    <property type="entry name" value="HAD-SF-IA-v1"/>
    <property type="match status" value="1"/>
</dbReference>
<evidence type="ECO:0000313" key="6">
    <source>
        <dbReference type="Proteomes" id="UP000186323"/>
    </source>
</evidence>
<dbReference type="PANTHER" id="PTHR43434:SF1">
    <property type="entry name" value="PHOSPHOGLYCOLATE PHOSPHATASE"/>
    <property type="match status" value="1"/>
</dbReference>
<dbReference type="KEGG" id="dpg:DESPIGER_1017"/>
<protein>
    <recommendedName>
        <fullName evidence="4">phosphoglycolate phosphatase</fullName>
        <ecNumber evidence="4">3.1.3.18</ecNumber>
    </recommendedName>
</protein>
<comment type="catalytic activity">
    <reaction evidence="1">
        <text>2-phosphoglycolate + H2O = glycolate + phosphate</text>
        <dbReference type="Rhea" id="RHEA:14369"/>
        <dbReference type="ChEBI" id="CHEBI:15377"/>
        <dbReference type="ChEBI" id="CHEBI:29805"/>
        <dbReference type="ChEBI" id="CHEBI:43474"/>
        <dbReference type="ChEBI" id="CHEBI:58033"/>
        <dbReference type="EC" id="3.1.3.18"/>
    </reaction>
</comment>
<dbReference type="PANTHER" id="PTHR43434">
    <property type="entry name" value="PHOSPHOGLYCOLATE PHOSPHATASE"/>
    <property type="match status" value="1"/>
</dbReference>
<dbReference type="InterPro" id="IPR006439">
    <property type="entry name" value="HAD-SF_hydro_IA"/>
</dbReference>
<dbReference type="AlphaFoldDB" id="A0A1K1LDU6"/>
<dbReference type="SUPFAM" id="SSF56784">
    <property type="entry name" value="HAD-like"/>
    <property type="match status" value="1"/>
</dbReference>
<comment type="similarity">
    <text evidence="3">Belongs to the HAD-like hydrolase superfamily. CbbY/CbbZ/Gph/YieH family.</text>
</comment>
<dbReference type="SFLD" id="SFLDG01129">
    <property type="entry name" value="C1.5:_HAD__Beta-PGM__Phosphata"/>
    <property type="match status" value="1"/>
</dbReference>
<dbReference type="Proteomes" id="UP000186323">
    <property type="component" value="Chromosome I"/>
</dbReference>
<dbReference type="EMBL" id="LT630450">
    <property type="protein sequence ID" value="SFV72880.1"/>
    <property type="molecule type" value="Genomic_DNA"/>
</dbReference>
<dbReference type="Gene3D" id="3.40.50.1000">
    <property type="entry name" value="HAD superfamily/HAD-like"/>
    <property type="match status" value="1"/>
</dbReference>
<reference evidence="6" key="1">
    <citation type="submission" date="2016-10" db="EMBL/GenBank/DDBJ databases">
        <authorList>
            <person name="Wegmann U."/>
        </authorList>
    </citation>
    <scope>NUCLEOTIDE SEQUENCE [LARGE SCALE GENOMIC DNA]</scope>
</reference>
<dbReference type="InterPro" id="IPR023198">
    <property type="entry name" value="PGP-like_dom2"/>
</dbReference>
<dbReference type="RefSeq" id="WP_072333908.1">
    <property type="nucleotide sequence ID" value="NZ_CALUWT010000007.1"/>
</dbReference>
<evidence type="ECO:0000256" key="4">
    <source>
        <dbReference type="ARBA" id="ARBA00013078"/>
    </source>
</evidence>
<comment type="pathway">
    <text evidence="2">Organic acid metabolism; glycolate biosynthesis; glycolate from 2-phosphoglycolate: step 1/1.</text>
</comment>
<dbReference type="GO" id="GO:0005829">
    <property type="term" value="C:cytosol"/>
    <property type="evidence" value="ECO:0007669"/>
    <property type="project" value="TreeGrafter"/>
</dbReference>
<evidence type="ECO:0000256" key="3">
    <source>
        <dbReference type="ARBA" id="ARBA00006171"/>
    </source>
</evidence>
<dbReference type="GO" id="GO:0006281">
    <property type="term" value="P:DNA repair"/>
    <property type="evidence" value="ECO:0007669"/>
    <property type="project" value="TreeGrafter"/>
</dbReference>
<dbReference type="SFLD" id="SFLDG01135">
    <property type="entry name" value="C1.5.6:_HAD__Beta-PGM__Phospha"/>
    <property type="match status" value="1"/>
</dbReference>
<keyword evidence="5" id="KW-0378">Hydrolase</keyword>
<keyword evidence="6" id="KW-1185">Reference proteome</keyword>
<evidence type="ECO:0000313" key="5">
    <source>
        <dbReference type="EMBL" id="SFV72880.1"/>
    </source>
</evidence>
<evidence type="ECO:0000256" key="2">
    <source>
        <dbReference type="ARBA" id="ARBA00004818"/>
    </source>
</evidence>
<dbReference type="OrthoDB" id="9792518at2"/>
<gene>
    <name evidence="5" type="ORF">DESPIGER_1017</name>
</gene>
<dbReference type="Pfam" id="PF00702">
    <property type="entry name" value="Hydrolase"/>
    <property type="match status" value="1"/>
</dbReference>
<dbReference type="InterPro" id="IPR050155">
    <property type="entry name" value="HAD-like_hydrolase_sf"/>
</dbReference>
<proteinExistence type="inferred from homology"/>
<dbReference type="SFLD" id="SFLDS00003">
    <property type="entry name" value="Haloacid_Dehalogenase"/>
    <property type="match status" value="1"/>
</dbReference>
<dbReference type="EC" id="3.1.3.18" evidence="4"/>
<organism evidence="5 6">
    <name type="scientific">Desulfovibrio piger</name>
    <dbReference type="NCBI Taxonomy" id="901"/>
    <lineage>
        <taxon>Bacteria</taxon>
        <taxon>Pseudomonadati</taxon>
        <taxon>Thermodesulfobacteriota</taxon>
        <taxon>Desulfovibrionia</taxon>
        <taxon>Desulfovibrionales</taxon>
        <taxon>Desulfovibrionaceae</taxon>
        <taxon>Desulfovibrio</taxon>
    </lineage>
</organism>
<dbReference type="NCBIfam" id="TIGR01509">
    <property type="entry name" value="HAD-SF-IA-v3"/>
    <property type="match status" value="1"/>
</dbReference>
<dbReference type="GO" id="GO:0008967">
    <property type="term" value="F:phosphoglycolate phosphatase activity"/>
    <property type="evidence" value="ECO:0007669"/>
    <property type="project" value="UniProtKB-EC"/>
</dbReference>